<dbReference type="SUPFAM" id="SSF54928">
    <property type="entry name" value="RNA-binding domain, RBD"/>
    <property type="match status" value="1"/>
</dbReference>
<feature type="compositionally biased region" description="Acidic residues" evidence="3">
    <location>
        <begin position="77"/>
        <end position="89"/>
    </location>
</feature>
<reference evidence="5 6" key="1">
    <citation type="journal article" date="2018" name="MBio">
        <title>Comparative Genomics Reveals the Core Gene Toolbox for the Fungus-Insect Symbiosis.</title>
        <authorList>
            <person name="Wang Y."/>
            <person name="Stata M."/>
            <person name="Wang W."/>
            <person name="Stajich J.E."/>
            <person name="White M.M."/>
            <person name="Moncalvo J.M."/>
        </authorList>
    </citation>
    <scope>NUCLEOTIDE SEQUENCE [LARGE SCALE GENOMIC DNA]</scope>
    <source>
        <strain evidence="5 6">SWE-8-4</strain>
    </source>
</reference>
<keyword evidence="1 2" id="KW-0694">RNA-binding</keyword>
<dbReference type="PROSITE" id="PS50102">
    <property type="entry name" value="RRM"/>
    <property type="match status" value="1"/>
</dbReference>
<proteinExistence type="predicted"/>
<evidence type="ECO:0000259" key="4">
    <source>
        <dbReference type="PROSITE" id="PS50102"/>
    </source>
</evidence>
<organism evidence="5 6">
    <name type="scientific">Smittium simulii</name>
    <dbReference type="NCBI Taxonomy" id="133385"/>
    <lineage>
        <taxon>Eukaryota</taxon>
        <taxon>Fungi</taxon>
        <taxon>Fungi incertae sedis</taxon>
        <taxon>Zoopagomycota</taxon>
        <taxon>Kickxellomycotina</taxon>
        <taxon>Harpellomycetes</taxon>
        <taxon>Harpellales</taxon>
        <taxon>Legeriomycetaceae</taxon>
        <taxon>Smittium</taxon>
    </lineage>
</organism>
<protein>
    <recommendedName>
        <fullName evidence="4">RRM domain-containing protein</fullName>
    </recommendedName>
</protein>
<dbReference type="Gene3D" id="3.30.70.330">
    <property type="match status" value="1"/>
</dbReference>
<feature type="compositionally biased region" description="Basic residues" evidence="3">
    <location>
        <begin position="51"/>
        <end position="63"/>
    </location>
</feature>
<evidence type="ECO:0000256" key="2">
    <source>
        <dbReference type="PROSITE-ProRule" id="PRU00176"/>
    </source>
</evidence>
<dbReference type="GO" id="GO:0005730">
    <property type="term" value="C:nucleolus"/>
    <property type="evidence" value="ECO:0007669"/>
    <property type="project" value="TreeGrafter"/>
</dbReference>
<evidence type="ECO:0000256" key="1">
    <source>
        <dbReference type="ARBA" id="ARBA00022884"/>
    </source>
</evidence>
<feature type="domain" description="RRM" evidence="4">
    <location>
        <begin position="104"/>
        <end position="164"/>
    </location>
</feature>
<dbReference type="InterPro" id="IPR000504">
    <property type="entry name" value="RRM_dom"/>
</dbReference>
<dbReference type="InterPro" id="IPR035979">
    <property type="entry name" value="RBD_domain_sf"/>
</dbReference>
<dbReference type="PANTHER" id="PTHR23236">
    <property type="entry name" value="EUKARYOTIC TRANSLATION INITIATION FACTOR 4B/4H"/>
    <property type="match status" value="1"/>
</dbReference>
<feature type="compositionally biased region" description="Low complexity" evidence="3">
    <location>
        <begin position="92"/>
        <end position="101"/>
    </location>
</feature>
<dbReference type="GO" id="GO:0019843">
    <property type="term" value="F:rRNA binding"/>
    <property type="evidence" value="ECO:0007669"/>
    <property type="project" value="TreeGrafter"/>
</dbReference>
<feature type="region of interest" description="Disordered" evidence="3">
    <location>
        <begin position="1"/>
        <end position="109"/>
    </location>
</feature>
<feature type="compositionally biased region" description="Basic and acidic residues" evidence="3">
    <location>
        <begin position="64"/>
        <end position="76"/>
    </location>
</feature>
<dbReference type="Pfam" id="PF00076">
    <property type="entry name" value="RRM_1"/>
    <property type="match status" value="1"/>
</dbReference>
<comment type="caution">
    <text evidence="5">The sequence shown here is derived from an EMBL/GenBank/DDBJ whole genome shotgun (WGS) entry which is preliminary data.</text>
</comment>
<dbReference type="InterPro" id="IPR012677">
    <property type="entry name" value="Nucleotide-bd_a/b_plait_sf"/>
</dbReference>
<name>A0A2T9YIQ5_9FUNG</name>
<dbReference type="OrthoDB" id="439808at2759"/>
<dbReference type="EMBL" id="MBFR01000171">
    <property type="protein sequence ID" value="PVU92195.1"/>
    <property type="molecule type" value="Genomic_DNA"/>
</dbReference>
<feature type="compositionally biased region" description="Basic and acidic residues" evidence="3">
    <location>
        <begin position="171"/>
        <end position="207"/>
    </location>
</feature>
<accession>A0A2T9YIQ5</accession>
<evidence type="ECO:0000313" key="5">
    <source>
        <dbReference type="EMBL" id="PVU92195.1"/>
    </source>
</evidence>
<dbReference type="GO" id="GO:0042274">
    <property type="term" value="P:ribosomal small subunit biogenesis"/>
    <property type="evidence" value="ECO:0007669"/>
    <property type="project" value="TreeGrafter"/>
</dbReference>
<evidence type="ECO:0000256" key="3">
    <source>
        <dbReference type="SAM" id="MobiDB-lite"/>
    </source>
</evidence>
<gene>
    <name evidence="5" type="ORF">BB561_003982</name>
</gene>
<keyword evidence="6" id="KW-1185">Reference proteome</keyword>
<sequence length="207" mass="23665">MEAKLTKKQKKSAQFFKKKQSTASQPEEGVIPTEDTQTDISVSEKATVDKKTKKTKNKKNSKKDKKDSYKNEKNEVPEEQASETQEPDQSDSKQASSSDNSNSKKRFMVFVEPSDVRLISDRVTKKSKGFAFVEFPSSQLLTKALKYHKMDFNGRKINVEFTVGGGGNSENRTKKIDKKRKDLEDERMEELTKQPPKGDRSFKKQKN</sequence>
<dbReference type="PANTHER" id="PTHR23236:SF51">
    <property type="entry name" value="NUCLEOLAR PROTEIN 6"/>
    <property type="match status" value="1"/>
</dbReference>
<dbReference type="AlphaFoldDB" id="A0A2T9YIQ5"/>
<feature type="region of interest" description="Disordered" evidence="3">
    <location>
        <begin position="164"/>
        <end position="207"/>
    </location>
</feature>
<dbReference type="STRING" id="133385.A0A2T9YIQ5"/>
<dbReference type="Proteomes" id="UP000245383">
    <property type="component" value="Unassembled WGS sequence"/>
</dbReference>
<feature type="compositionally biased region" description="Basic residues" evidence="3">
    <location>
        <begin position="1"/>
        <end position="20"/>
    </location>
</feature>
<evidence type="ECO:0000313" key="6">
    <source>
        <dbReference type="Proteomes" id="UP000245383"/>
    </source>
</evidence>